<organism evidence="1 2">
    <name type="scientific">Panagrolaimus sp. JU765</name>
    <dbReference type="NCBI Taxonomy" id="591449"/>
    <lineage>
        <taxon>Eukaryota</taxon>
        <taxon>Metazoa</taxon>
        <taxon>Ecdysozoa</taxon>
        <taxon>Nematoda</taxon>
        <taxon>Chromadorea</taxon>
        <taxon>Rhabditida</taxon>
        <taxon>Tylenchina</taxon>
        <taxon>Panagrolaimomorpha</taxon>
        <taxon>Panagrolaimoidea</taxon>
        <taxon>Panagrolaimidae</taxon>
        <taxon>Panagrolaimus</taxon>
    </lineage>
</organism>
<dbReference type="Proteomes" id="UP000887576">
    <property type="component" value="Unplaced"/>
</dbReference>
<accession>A0AC34QP76</accession>
<proteinExistence type="predicted"/>
<sequence>MFNCFPCKPWPHCAGKIVEECCSVYVQSVLLTSPVVIEANINSMDHSRNITKDGQQDVDAQMNGTSSTNQDGQWLKIMSLIWKIIRKTYWQKDTDQQQNAITHNG</sequence>
<evidence type="ECO:0000313" key="2">
    <source>
        <dbReference type="WBParaSite" id="JU765_v2.g18083.t1"/>
    </source>
</evidence>
<reference evidence="2" key="1">
    <citation type="submission" date="2022-11" db="UniProtKB">
        <authorList>
            <consortium name="WormBaseParasite"/>
        </authorList>
    </citation>
    <scope>IDENTIFICATION</scope>
</reference>
<evidence type="ECO:0000313" key="1">
    <source>
        <dbReference type="Proteomes" id="UP000887576"/>
    </source>
</evidence>
<name>A0AC34QP76_9BILA</name>
<dbReference type="WBParaSite" id="JU765_v2.g18083.t1">
    <property type="protein sequence ID" value="JU765_v2.g18083.t1"/>
    <property type="gene ID" value="JU765_v2.g18083"/>
</dbReference>
<protein>
    <submittedName>
        <fullName evidence="2">Uncharacterized protein</fullName>
    </submittedName>
</protein>